<reference evidence="1" key="2">
    <citation type="submission" date="2019-01" db="UniProtKB">
        <authorList>
            <consortium name="EnsemblPlants"/>
        </authorList>
    </citation>
    <scope>IDENTIFICATION</scope>
    <source>
        <strain evidence="1">cv. Heinz 1706</strain>
    </source>
</reference>
<dbReference type="Proteomes" id="UP000004994">
    <property type="component" value="Chromosome 9"/>
</dbReference>
<keyword evidence="2" id="KW-1185">Reference proteome</keyword>
<name>A0A3Q7IX49_SOLLC</name>
<dbReference type="AlphaFoldDB" id="A0A3Q7IX49"/>
<sequence>SPGWSWYDDPQKTSSGTCAISFQLN</sequence>
<dbReference type="PaxDb" id="4081-Solyc09g042430.1.1"/>
<dbReference type="EnsemblPlants" id="Solyc09g042430.2.1">
    <property type="protein sequence ID" value="Solyc09g042430.2.1.1"/>
    <property type="gene ID" value="Solyc09g042430.2"/>
</dbReference>
<proteinExistence type="predicted"/>
<dbReference type="Gramene" id="Solyc09g042430.2.1">
    <property type="protein sequence ID" value="Solyc09g042430.2.1.1"/>
    <property type="gene ID" value="Solyc09g042430.2"/>
</dbReference>
<dbReference type="InParanoid" id="A0A3Q7IX49"/>
<reference evidence="1" key="1">
    <citation type="journal article" date="2012" name="Nature">
        <title>The tomato genome sequence provides insights into fleshy fruit evolution.</title>
        <authorList>
            <consortium name="Tomato Genome Consortium"/>
        </authorList>
    </citation>
    <scope>NUCLEOTIDE SEQUENCE [LARGE SCALE GENOMIC DNA]</scope>
    <source>
        <strain evidence="1">cv. Heinz 1706</strain>
    </source>
</reference>
<protein>
    <submittedName>
        <fullName evidence="1">Uncharacterized protein</fullName>
    </submittedName>
</protein>
<accession>A0A3Q7IX49</accession>
<evidence type="ECO:0000313" key="2">
    <source>
        <dbReference type="Proteomes" id="UP000004994"/>
    </source>
</evidence>
<organism evidence="1">
    <name type="scientific">Solanum lycopersicum</name>
    <name type="common">Tomato</name>
    <name type="synonym">Lycopersicon esculentum</name>
    <dbReference type="NCBI Taxonomy" id="4081"/>
    <lineage>
        <taxon>Eukaryota</taxon>
        <taxon>Viridiplantae</taxon>
        <taxon>Streptophyta</taxon>
        <taxon>Embryophyta</taxon>
        <taxon>Tracheophyta</taxon>
        <taxon>Spermatophyta</taxon>
        <taxon>Magnoliopsida</taxon>
        <taxon>eudicotyledons</taxon>
        <taxon>Gunneridae</taxon>
        <taxon>Pentapetalae</taxon>
        <taxon>asterids</taxon>
        <taxon>lamiids</taxon>
        <taxon>Solanales</taxon>
        <taxon>Solanaceae</taxon>
        <taxon>Solanoideae</taxon>
        <taxon>Solaneae</taxon>
        <taxon>Solanum</taxon>
        <taxon>Solanum subgen. Lycopersicon</taxon>
    </lineage>
</organism>
<evidence type="ECO:0000313" key="1">
    <source>
        <dbReference type="EnsemblPlants" id="Solyc09g042430.2.1.1"/>
    </source>
</evidence>